<dbReference type="GO" id="GO:0005634">
    <property type="term" value="C:nucleus"/>
    <property type="evidence" value="ECO:0007669"/>
    <property type="project" value="TreeGrafter"/>
</dbReference>
<dbReference type="Proteomes" id="UP000789508">
    <property type="component" value="Unassembled WGS sequence"/>
</dbReference>
<gene>
    <name evidence="3" type="ORF">ALEPTO_LOCUS12735</name>
</gene>
<dbReference type="InterPro" id="IPR027801">
    <property type="entry name" value="CENP-P"/>
</dbReference>
<feature type="non-terminal residue" evidence="3">
    <location>
        <position position="1"/>
    </location>
</feature>
<keyword evidence="4" id="KW-1185">Reference proteome</keyword>
<reference evidence="3" key="1">
    <citation type="submission" date="2021-06" db="EMBL/GenBank/DDBJ databases">
        <authorList>
            <person name="Kallberg Y."/>
            <person name="Tangrot J."/>
            <person name="Rosling A."/>
        </authorList>
    </citation>
    <scope>NUCLEOTIDE SEQUENCE</scope>
    <source>
        <strain evidence="3">FL130A</strain>
    </source>
</reference>
<evidence type="ECO:0000313" key="3">
    <source>
        <dbReference type="EMBL" id="CAG8734297.1"/>
    </source>
</evidence>
<feature type="compositionally biased region" description="Polar residues" evidence="2">
    <location>
        <begin position="74"/>
        <end position="85"/>
    </location>
</feature>
<evidence type="ECO:0000313" key="4">
    <source>
        <dbReference type="Proteomes" id="UP000789508"/>
    </source>
</evidence>
<dbReference type="GO" id="GO:0034080">
    <property type="term" value="P:CENP-A containing chromatin assembly"/>
    <property type="evidence" value="ECO:0007669"/>
    <property type="project" value="InterPro"/>
</dbReference>
<accession>A0A9N9IF13</accession>
<dbReference type="EMBL" id="CAJVPS010032000">
    <property type="protein sequence ID" value="CAG8734297.1"/>
    <property type="molecule type" value="Genomic_DNA"/>
</dbReference>
<sequence length="292" mass="33892">MNERTVTSLPHTIEELVDGILVQTEEDDDSLDVSTIHKEKSELLEEVRKVKDEIQGLEEKISFTRRKKRMILSRTTNTSSGSKNTIQDDRMDIDEDDSGQFNNAQQRTYIEEEEKNYSPASIKRIYETDDQIKRLASFTKIKFTKISNSLVSATNINNDNEEHVLRRYTYFGTTYGLTFSLIFDVDETNVCVKKTWVNVGFGAKSELGKFIEFVERENNIHLFFKGLISYARLNQQRTRLFEALERKYRRSLLVSSSSSTNNGYLESEKKRDFDDSVLDGGITTFLRFNDMI</sequence>
<evidence type="ECO:0000256" key="2">
    <source>
        <dbReference type="SAM" id="MobiDB-lite"/>
    </source>
</evidence>
<dbReference type="PANTHER" id="PTHR28577">
    <property type="entry name" value="CENTROMERE PROTEIN P"/>
    <property type="match status" value="1"/>
</dbReference>
<dbReference type="AlphaFoldDB" id="A0A9N9IF13"/>
<proteinExistence type="predicted"/>
<dbReference type="OrthoDB" id="5976950at2759"/>
<dbReference type="PANTHER" id="PTHR28577:SF1">
    <property type="entry name" value="CENTROMERE PROTEIN P"/>
    <property type="match status" value="1"/>
</dbReference>
<protein>
    <submittedName>
        <fullName evidence="3">13508_t:CDS:1</fullName>
    </submittedName>
</protein>
<feature type="region of interest" description="Disordered" evidence="2">
    <location>
        <begin position="74"/>
        <end position="101"/>
    </location>
</feature>
<organism evidence="3 4">
    <name type="scientific">Ambispora leptoticha</name>
    <dbReference type="NCBI Taxonomy" id="144679"/>
    <lineage>
        <taxon>Eukaryota</taxon>
        <taxon>Fungi</taxon>
        <taxon>Fungi incertae sedis</taxon>
        <taxon>Mucoromycota</taxon>
        <taxon>Glomeromycotina</taxon>
        <taxon>Glomeromycetes</taxon>
        <taxon>Archaeosporales</taxon>
        <taxon>Ambisporaceae</taxon>
        <taxon>Ambispora</taxon>
    </lineage>
</organism>
<feature type="coiled-coil region" evidence="1">
    <location>
        <begin position="33"/>
        <end position="67"/>
    </location>
</feature>
<comment type="caution">
    <text evidence="3">The sequence shown here is derived from an EMBL/GenBank/DDBJ whole genome shotgun (WGS) entry which is preliminary data.</text>
</comment>
<evidence type="ECO:0000256" key="1">
    <source>
        <dbReference type="SAM" id="Coils"/>
    </source>
</evidence>
<name>A0A9N9IF13_9GLOM</name>
<dbReference type="GO" id="GO:0000775">
    <property type="term" value="C:chromosome, centromeric region"/>
    <property type="evidence" value="ECO:0007669"/>
    <property type="project" value="InterPro"/>
</dbReference>
<keyword evidence="1" id="KW-0175">Coiled coil</keyword>